<name>A0A1H9RDY1_BUTFI</name>
<feature type="transmembrane region" description="Helical" evidence="1">
    <location>
        <begin position="203"/>
        <end position="224"/>
    </location>
</feature>
<accession>A0A1H9RDY1</accession>
<feature type="domain" description="Peptidase M56" evidence="2">
    <location>
        <begin position="7"/>
        <end position="279"/>
    </location>
</feature>
<evidence type="ECO:0000256" key="1">
    <source>
        <dbReference type="SAM" id="Phobius"/>
    </source>
</evidence>
<evidence type="ECO:0000259" key="4">
    <source>
        <dbReference type="Pfam" id="PF20251"/>
    </source>
</evidence>
<dbReference type="EMBL" id="FOGJ01000009">
    <property type="protein sequence ID" value="SER70884.1"/>
    <property type="molecule type" value="Genomic_DNA"/>
</dbReference>
<evidence type="ECO:0000313" key="5">
    <source>
        <dbReference type="EMBL" id="SER70884.1"/>
    </source>
</evidence>
<proteinExistence type="predicted"/>
<evidence type="ECO:0000259" key="2">
    <source>
        <dbReference type="Pfam" id="PF05569"/>
    </source>
</evidence>
<dbReference type="AlphaFoldDB" id="A0A1H9RDY1"/>
<dbReference type="InterPro" id="IPR008756">
    <property type="entry name" value="Peptidase_M56"/>
</dbReference>
<keyword evidence="1" id="KW-1133">Transmembrane helix</keyword>
<dbReference type="PANTHER" id="PTHR34978:SF3">
    <property type="entry name" value="SLR0241 PROTEIN"/>
    <property type="match status" value="1"/>
</dbReference>
<dbReference type="InterPro" id="IPR032250">
    <property type="entry name" value="DUF4825"/>
</dbReference>
<keyword evidence="1" id="KW-0472">Membrane</keyword>
<dbReference type="RefSeq" id="WP_074755722.1">
    <property type="nucleotide sequence ID" value="NZ_FOGJ01000009.1"/>
</dbReference>
<dbReference type="Pfam" id="PF16107">
    <property type="entry name" value="DUF4825"/>
    <property type="match status" value="1"/>
</dbReference>
<feature type="transmembrane region" description="Helical" evidence="1">
    <location>
        <begin position="288"/>
        <end position="307"/>
    </location>
</feature>
<dbReference type="Pfam" id="PF05569">
    <property type="entry name" value="Peptidase_M56"/>
    <property type="match status" value="1"/>
</dbReference>
<feature type="transmembrane region" description="Helical" evidence="1">
    <location>
        <begin position="35"/>
        <end position="54"/>
    </location>
</feature>
<sequence length="841" mass="94555">MSALFLKILNLTINASWLILAVIAARLLLKKAPRWISCLLWGLVAVRLLCPISLESVLSILPSAKVVPDNIEMVQDPHIDSGVRIIDNAVNPVIEKSFSPDAASSVNPMQVVVFMGSIIWLTGMTVMLLYALISYILLRRKVRASVAVNGRVKECDEVDSPFILGIFRPEIYVPSGIDENTLELVIAHEEAHLKRHDHWWKPLGFVLLAVYWFNPLCWVAYVLLCRDIEAACDEKVIKDKDREYMAAYSQALLDCSVNRRIITACPLAFGETGVKERVRGVLNYKKPAFWVIIVAVIACIVVAACFMTNPAKRITLPDDPVVFSIHDNPDGYIECHWEEKGLVYVPYMPLDPGLAGDCIGYDELEGEFESYVCKVEGLSETEWICDVSSETVNGHTAGMIMREINVKKVPEGWESEYKWNIPYTDYVGDAPTVTEIASRLPYPEEYQYDHIEIQSVEEPYGLTVFLKGKPSIDVTQFQTAANKAFESIGNLGSITFSVVDSEEMVTFLAAEDIITENINTDELIDESEKVSAHYYFPEADNQIGLSMSTDKLTPTGCTLVFLQKDGNVTGQLQTGKWFEIQVKNANGEWIDNSTKDIEISWEDIAYDINKDGITELPLEWESIYGYLSDGHYRIVKKVMDYRSPGDYDEYDVYAEFDIGNGIASAESVTDWMDITLPSGYSISSFDDTIGYMGGSLILPRSYHAEDSEYGPLEWQYSGLISRLPADSGMATVTFDNGIPDPSSMPRDNHTDAEYLKTIGLERSNTQWSAVMLKENHDLYTASQLSEMKDEGIDLTGKELTSDYWSFWFVKEGEDTYYLLTLSAKEFTQEEAEEIARTVSIK</sequence>
<protein>
    <submittedName>
        <fullName evidence="5">Signal transducer regulating beta-lactamase production, contains metallopeptidase domain</fullName>
    </submittedName>
</protein>
<evidence type="ECO:0000259" key="3">
    <source>
        <dbReference type="Pfam" id="PF16107"/>
    </source>
</evidence>
<dbReference type="CDD" id="cd07341">
    <property type="entry name" value="M56_BlaR1_MecR1_like"/>
    <property type="match status" value="1"/>
</dbReference>
<feature type="transmembrane region" description="Helical" evidence="1">
    <location>
        <begin position="6"/>
        <end position="28"/>
    </location>
</feature>
<keyword evidence="1" id="KW-0812">Transmembrane</keyword>
<dbReference type="PANTHER" id="PTHR34978">
    <property type="entry name" value="POSSIBLE SENSOR-TRANSDUCER PROTEIN BLAR"/>
    <property type="match status" value="1"/>
</dbReference>
<feature type="domain" description="DUF4825" evidence="3">
    <location>
        <begin position="424"/>
        <end position="501"/>
    </location>
</feature>
<dbReference type="Proteomes" id="UP000182584">
    <property type="component" value="Unassembled WGS sequence"/>
</dbReference>
<organism evidence="5 6">
    <name type="scientific">Butyrivibrio fibrisolvens</name>
    <dbReference type="NCBI Taxonomy" id="831"/>
    <lineage>
        <taxon>Bacteria</taxon>
        <taxon>Bacillati</taxon>
        <taxon>Bacillota</taxon>
        <taxon>Clostridia</taxon>
        <taxon>Lachnospirales</taxon>
        <taxon>Lachnospiraceae</taxon>
        <taxon>Butyrivibrio</taxon>
    </lineage>
</organism>
<reference evidence="5 6" key="1">
    <citation type="submission" date="2016-10" db="EMBL/GenBank/DDBJ databases">
        <authorList>
            <person name="de Groot N.N."/>
        </authorList>
    </citation>
    <scope>NUCLEOTIDE SEQUENCE [LARGE SCALE GENOMIC DNA]</scope>
    <source>
        <strain evidence="5 6">AR40</strain>
    </source>
</reference>
<evidence type="ECO:0000313" key="6">
    <source>
        <dbReference type="Proteomes" id="UP000182584"/>
    </source>
</evidence>
<dbReference type="InterPro" id="IPR052173">
    <property type="entry name" value="Beta-lactam_resp_regulator"/>
</dbReference>
<gene>
    <name evidence="5" type="ORF">SAMN04487884_109127</name>
</gene>
<feature type="transmembrane region" description="Helical" evidence="1">
    <location>
        <begin position="111"/>
        <end position="133"/>
    </location>
</feature>
<dbReference type="Pfam" id="PF20251">
    <property type="entry name" value="Big_14"/>
    <property type="match status" value="1"/>
</dbReference>
<feature type="domain" description="Bacterial Ig-like" evidence="4">
    <location>
        <begin position="542"/>
        <end position="656"/>
    </location>
</feature>
<dbReference type="InterPro" id="IPR046878">
    <property type="entry name" value="Big_14"/>
</dbReference>